<keyword evidence="9 12" id="KW-0238">DNA-binding</keyword>
<dbReference type="PANTHER" id="PTHR32182">
    <property type="entry name" value="DNA REPLICATION AND REPAIR PROTEIN RECF"/>
    <property type="match status" value="1"/>
</dbReference>
<evidence type="ECO:0000256" key="2">
    <source>
        <dbReference type="ARBA" id="ARBA00008016"/>
    </source>
</evidence>
<evidence type="ECO:0000256" key="10">
    <source>
        <dbReference type="ARBA" id="ARBA00023204"/>
    </source>
</evidence>
<dbReference type="InterPro" id="IPR042174">
    <property type="entry name" value="RecF_2"/>
</dbReference>
<dbReference type="InterPro" id="IPR018078">
    <property type="entry name" value="DNA-binding_RecF_CS"/>
</dbReference>
<dbReference type="HAMAP" id="MF_00365">
    <property type="entry name" value="RecF"/>
    <property type="match status" value="1"/>
</dbReference>
<comment type="function">
    <text evidence="12 13">The RecF protein is involved in DNA metabolism; it is required for DNA replication and normal SOS inducibility. RecF binds preferentially to single-stranded, linear DNA. It also seems to bind ATP.</text>
</comment>
<evidence type="ECO:0000256" key="1">
    <source>
        <dbReference type="ARBA" id="ARBA00004496"/>
    </source>
</evidence>
<gene>
    <name evidence="12 15" type="primary">recF</name>
    <name evidence="15" type="ORF">BACCAP_00414</name>
</gene>
<sequence>MIVKSITLDFFRNYPHLETAFSPDVNVICGENAQGKTNLLEAIGYLSTASSRRARYDRELIQFGVDHAFVKAEVFSRERDFTLEARLGRSVRRQLLSNGVKLKTAGELAGVLNTVFFCPEDLMLIREGAAERRRFLDECICQLRPRYAAALAEYRRLHEQKTRILRDWEEKPSLLDTLDDFNLRMAQTGAILIHYRAHFVRRLRETAPPIHREFSGGREELGLKYETVSTVTDPEGGVKDILSALIAHQESHRRAELEARQCLSGPHKDDLTVELGGVAARQFASQGQTRTAALSLKLAAREIFYGDTGEWPVLLLDDVLSELDQRRQSFVLNRIKGGQVFITCCEDEKLEHLEGGKVLRIHNGALV</sequence>
<evidence type="ECO:0000256" key="7">
    <source>
        <dbReference type="ARBA" id="ARBA00022763"/>
    </source>
</evidence>
<dbReference type="EMBL" id="AAXG02000004">
    <property type="protein sequence ID" value="EDN01749.1"/>
    <property type="molecule type" value="Genomic_DNA"/>
</dbReference>
<dbReference type="NCBIfam" id="TIGR00611">
    <property type="entry name" value="recf"/>
    <property type="match status" value="1"/>
</dbReference>
<dbReference type="RefSeq" id="WP_006570971.1">
    <property type="nucleotide sequence ID" value="NZ_AAXG02000004.1"/>
</dbReference>
<dbReference type="STRING" id="411467.BACCAP_00414"/>
<keyword evidence="5 12" id="KW-0235">DNA replication</keyword>
<evidence type="ECO:0000256" key="6">
    <source>
        <dbReference type="ARBA" id="ARBA00022741"/>
    </source>
</evidence>
<dbReference type="eggNOG" id="COG1195">
    <property type="taxonomic scope" value="Bacteria"/>
</dbReference>
<dbReference type="InterPro" id="IPR001238">
    <property type="entry name" value="DNA-binding_RecF"/>
</dbReference>
<feature type="domain" description="RecF/RecN/SMC N-terminal" evidence="14">
    <location>
        <begin position="3"/>
        <end position="353"/>
    </location>
</feature>
<evidence type="ECO:0000259" key="14">
    <source>
        <dbReference type="Pfam" id="PF02463"/>
    </source>
</evidence>
<dbReference type="PROSITE" id="PS00618">
    <property type="entry name" value="RECF_2"/>
    <property type="match status" value="1"/>
</dbReference>
<dbReference type="AlphaFoldDB" id="A6NQE4"/>
<dbReference type="OrthoDB" id="9803889at2"/>
<dbReference type="PANTHER" id="PTHR32182:SF0">
    <property type="entry name" value="DNA REPLICATION AND REPAIR PROTEIN RECF"/>
    <property type="match status" value="1"/>
</dbReference>
<keyword evidence="11 12" id="KW-0742">SOS response</keyword>
<comment type="subcellular location">
    <subcellularLocation>
        <location evidence="1 12 13">Cytoplasm</location>
    </subcellularLocation>
</comment>
<proteinExistence type="inferred from homology"/>
<dbReference type="Gene3D" id="1.20.1050.90">
    <property type="entry name" value="RecF/RecN/SMC, N-terminal domain"/>
    <property type="match status" value="1"/>
</dbReference>
<evidence type="ECO:0000256" key="12">
    <source>
        <dbReference type="HAMAP-Rule" id="MF_00365"/>
    </source>
</evidence>
<keyword evidence="10 12" id="KW-0234">DNA repair</keyword>
<dbReference type="InterPro" id="IPR003395">
    <property type="entry name" value="RecF/RecN/SMC_N"/>
</dbReference>
<evidence type="ECO:0000256" key="13">
    <source>
        <dbReference type="RuleBase" id="RU000578"/>
    </source>
</evidence>
<comment type="similarity">
    <text evidence="2 12 13">Belongs to the RecF family.</text>
</comment>
<evidence type="ECO:0000256" key="4">
    <source>
        <dbReference type="ARBA" id="ARBA00022490"/>
    </source>
</evidence>
<organism evidence="15 16">
    <name type="scientific">Pseudoflavonifractor capillosus ATCC 29799</name>
    <dbReference type="NCBI Taxonomy" id="411467"/>
    <lineage>
        <taxon>Bacteria</taxon>
        <taxon>Bacillati</taxon>
        <taxon>Bacillota</taxon>
        <taxon>Clostridia</taxon>
        <taxon>Eubacteriales</taxon>
        <taxon>Oscillospiraceae</taxon>
        <taxon>Pseudoflavonifractor</taxon>
    </lineage>
</organism>
<evidence type="ECO:0000256" key="8">
    <source>
        <dbReference type="ARBA" id="ARBA00022840"/>
    </source>
</evidence>
<keyword evidence="4 12" id="KW-0963">Cytoplasm</keyword>
<dbReference type="GO" id="GO:0009432">
    <property type="term" value="P:SOS response"/>
    <property type="evidence" value="ECO:0007669"/>
    <property type="project" value="UniProtKB-UniRule"/>
</dbReference>
<evidence type="ECO:0000256" key="3">
    <source>
        <dbReference type="ARBA" id="ARBA00020170"/>
    </source>
</evidence>
<dbReference type="GO" id="GO:0005737">
    <property type="term" value="C:cytoplasm"/>
    <property type="evidence" value="ECO:0007669"/>
    <property type="project" value="UniProtKB-SubCell"/>
</dbReference>
<evidence type="ECO:0000256" key="11">
    <source>
        <dbReference type="ARBA" id="ARBA00023236"/>
    </source>
</evidence>
<dbReference type="GO" id="GO:0006260">
    <property type="term" value="P:DNA replication"/>
    <property type="evidence" value="ECO:0007669"/>
    <property type="project" value="UniProtKB-UniRule"/>
</dbReference>
<evidence type="ECO:0000313" key="15">
    <source>
        <dbReference type="EMBL" id="EDN01749.1"/>
    </source>
</evidence>
<name>A6NQE4_9FIRM</name>
<dbReference type="PROSITE" id="PS00617">
    <property type="entry name" value="RECF_1"/>
    <property type="match status" value="1"/>
</dbReference>
<dbReference type="InterPro" id="IPR027417">
    <property type="entry name" value="P-loop_NTPase"/>
</dbReference>
<dbReference type="GO" id="GO:0000731">
    <property type="term" value="P:DNA synthesis involved in DNA repair"/>
    <property type="evidence" value="ECO:0007669"/>
    <property type="project" value="TreeGrafter"/>
</dbReference>
<evidence type="ECO:0000313" key="16">
    <source>
        <dbReference type="Proteomes" id="UP000003639"/>
    </source>
</evidence>
<dbReference type="GO" id="GO:0003697">
    <property type="term" value="F:single-stranded DNA binding"/>
    <property type="evidence" value="ECO:0007669"/>
    <property type="project" value="UniProtKB-UniRule"/>
</dbReference>
<dbReference type="GO" id="GO:0005524">
    <property type="term" value="F:ATP binding"/>
    <property type="evidence" value="ECO:0007669"/>
    <property type="project" value="UniProtKB-UniRule"/>
</dbReference>
<reference evidence="15 16" key="2">
    <citation type="submission" date="2007-06" db="EMBL/GenBank/DDBJ databases">
        <title>Draft genome sequence of Pseudoflavonifractor capillosus ATCC 29799.</title>
        <authorList>
            <person name="Sudarsanam P."/>
            <person name="Ley R."/>
            <person name="Guruge J."/>
            <person name="Turnbaugh P.J."/>
            <person name="Mahowald M."/>
            <person name="Liep D."/>
            <person name="Gordon J."/>
        </authorList>
    </citation>
    <scope>NUCLEOTIDE SEQUENCE [LARGE SCALE GENOMIC DNA]</scope>
    <source>
        <strain evidence="15 16">ATCC 29799</strain>
    </source>
</reference>
<dbReference type="Proteomes" id="UP000003639">
    <property type="component" value="Unassembled WGS sequence"/>
</dbReference>
<evidence type="ECO:0000256" key="9">
    <source>
        <dbReference type="ARBA" id="ARBA00023125"/>
    </source>
</evidence>
<dbReference type="GO" id="GO:0006302">
    <property type="term" value="P:double-strand break repair"/>
    <property type="evidence" value="ECO:0007669"/>
    <property type="project" value="TreeGrafter"/>
</dbReference>
<dbReference type="SUPFAM" id="SSF52540">
    <property type="entry name" value="P-loop containing nucleoside triphosphate hydrolases"/>
    <property type="match status" value="1"/>
</dbReference>
<dbReference type="Gene3D" id="3.40.50.300">
    <property type="entry name" value="P-loop containing nucleotide triphosphate hydrolases"/>
    <property type="match status" value="1"/>
</dbReference>
<keyword evidence="6 12" id="KW-0547">Nucleotide-binding</keyword>
<protein>
    <recommendedName>
        <fullName evidence="3 12">DNA replication and repair protein RecF</fullName>
    </recommendedName>
</protein>
<feature type="binding site" evidence="12">
    <location>
        <begin position="30"/>
        <end position="37"/>
    </location>
    <ligand>
        <name>ATP</name>
        <dbReference type="ChEBI" id="CHEBI:30616"/>
    </ligand>
</feature>
<evidence type="ECO:0000256" key="5">
    <source>
        <dbReference type="ARBA" id="ARBA00022705"/>
    </source>
</evidence>
<keyword evidence="16" id="KW-1185">Reference proteome</keyword>
<comment type="caution">
    <text evidence="15">The sequence shown here is derived from an EMBL/GenBank/DDBJ whole genome shotgun (WGS) entry which is preliminary data.</text>
</comment>
<reference evidence="15 16" key="1">
    <citation type="submission" date="2007-04" db="EMBL/GenBank/DDBJ databases">
        <authorList>
            <person name="Fulton L."/>
            <person name="Clifton S."/>
            <person name="Fulton B."/>
            <person name="Xu J."/>
            <person name="Minx P."/>
            <person name="Pepin K.H."/>
            <person name="Johnson M."/>
            <person name="Thiruvilangam P."/>
            <person name="Bhonagiri V."/>
            <person name="Nash W.E."/>
            <person name="Mardis E.R."/>
            <person name="Wilson R.K."/>
        </authorList>
    </citation>
    <scope>NUCLEOTIDE SEQUENCE [LARGE SCALE GENOMIC DNA]</scope>
    <source>
        <strain evidence="15 16">ATCC 29799</strain>
    </source>
</reference>
<dbReference type="Pfam" id="PF02463">
    <property type="entry name" value="SMC_N"/>
    <property type="match status" value="1"/>
</dbReference>
<accession>A6NQE4</accession>
<keyword evidence="7 12" id="KW-0227">DNA damage</keyword>
<keyword evidence="8 12" id="KW-0067">ATP-binding</keyword>